<keyword evidence="3" id="KW-1185">Reference proteome</keyword>
<sequence length="1159" mass="129110">MYLFGATHWRPALFFDPQIDSGSGSGEDPERRGEERTRLRYPTTPKMQFTYFEGLLSFMSFYRTLKLTNDKAPSRILQLGPPVLEMAPGIPEETQCVGQLIALEGNINTITTQLRLLPHSHMILIVAPLDHYLGEDHQREPFEARVFVRDVYIALTQRIEIARSFLRSSPQSRLVFLNGGSISARAMCVAKISQRLTYGNFAEAEAIFHDIVKDGVAALFENTKSLQPSLFLEPTKTTVRPRTKLPERLDLRSTNSAQTLDVKDQPEYESIVEENAIPRARGLRRSRDSRTTAPEPWACELQQGGDIVTTVLSIPPRPRPINQIDGIDTRSRPISQYSGTFGPQPPSSSKPSFKVPRSRCSIQQTTDIDGNEDHFEYTSQDEESSFSAPRAVYGEACIVDMQSALPTPTTPVRWMKSVGDLLLGDNTDDSNKFKHSASVNDLGDSFKVSRRNSVRDSTLERLPKAAFVKASKTTIRSFSTPSTPASGNSIRSKGVPRILKGCGTEFEEDFDSIRRAFDIAEDVIIYFTDNSPSEIVRSISEYKSGNFPISPLISPGPLPTPPDTAEGYVNQGKPRTRQDYQQRVEVDPFCSSGSTFHEEMKRQRASESVGASTNLPTLATSPLYRDPAEKFCEFSGASTNKAIDIQNKFRSFLTFRFPEEATVLNQYQNSLMPESGTFWRDMFSSGSSAFHEGPAIDQIIAVGCEKGISDFSCTQLLRQIESIGVKENGESRSGRLDLRFLIANAMQTFMSQPLLSRKDLDPMSDPKLLAELIVPHLEQYLATSSSVRFLVLSFPFDKISTVIALRSILGSNLVKVAGVLDTLSSDPPSFVKPPFPQFHASNHSYDTAVATSRPPEHSQRHPLKSSFYAFKSTNAETIFNRSSSSFSLFFRADYHLPSSASPPEVQNFLNLIRKNIVKKSPWYKVEQVGLQPFPIPSQRVIMKDASTCTDESLGMDSNIDISYLTVKQDQRRPSSSFYDSEASEVEILCSPRPLPTRLSPYPSNICMISRPLSPPPALISSSSCSLSDSTIRHIPIAFERPSIPQNLTPPSDEPFVQGQEQQQYPGSEYPYERSISSSTPAYLGRARSNISSGNIDLNPELEAEEDSEDDAYDRMVMGRYLPMGTRERSMSLKTKFGTGSQYLDTRGNSSKALKWLGLA</sequence>
<dbReference type="Proteomes" id="UP000672032">
    <property type="component" value="Chromosome 4"/>
</dbReference>
<feature type="compositionally biased region" description="Basic and acidic residues" evidence="1">
    <location>
        <begin position="28"/>
        <end position="38"/>
    </location>
</feature>
<organism evidence="2 3">
    <name type="scientific">Monilinia vaccinii-corymbosi</name>
    <dbReference type="NCBI Taxonomy" id="61207"/>
    <lineage>
        <taxon>Eukaryota</taxon>
        <taxon>Fungi</taxon>
        <taxon>Dikarya</taxon>
        <taxon>Ascomycota</taxon>
        <taxon>Pezizomycotina</taxon>
        <taxon>Leotiomycetes</taxon>
        <taxon>Helotiales</taxon>
        <taxon>Sclerotiniaceae</taxon>
        <taxon>Monilinia</taxon>
    </lineage>
</organism>
<proteinExistence type="predicted"/>
<evidence type="ECO:0000313" key="2">
    <source>
        <dbReference type="EMBL" id="QSZ34510.1"/>
    </source>
</evidence>
<dbReference type="AlphaFoldDB" id="A0A8A3PHG6"/>
<dbReference type="EMBL" id="CP063408">
    <property type="protein sequence ID" value="QSZ34510.1"/>
    <property type="molecule type" value="Genomic_DNA"/>
</dbReference>
<name>A0A8A3PHG6_9HELO</name>
<reference evidence="2" key="1">
    <citation type="submission" date="2020-10" db="EMBL/GenBank/DDBJ databases">
        <title>Genome Sequence of Monilinia vaccinii-corymbosi Sheds Light on Mummy Berry Disease Infection of Blueberry and Mating Type.</title>
        <authorList>
            <person name="Yow A.G."/>
            <person name="Zhang Y."/>
            <person name="Bansal K."/>
            <person name="Eacker S.M."/>
            <person name="Sullivan S."/>
            <person name="Liachko I."/>
            <person name="Cubeta M.A."/>
            <person name="Rollins J.A."/>
            <person name="Ashrafi H."/>
        </authorList>
    </citation>
    <scope>NUCLEOTIDE SEQUENCE</scope>
    <source>
        <strain evidence="2">RL-1</strain>
    </source>
</reference>
<accession>A0A8A3PHG6</accession>
<feature type="region of interest" description="Disordered" evidence="1">
    <location>
        <begin position="311"/>
        <end position="357"/>
    </location>
</feature>
<protein>
    <submittedName>
        <fullName evidence="2">Uncharacterized protein</fullName>
    </submittedName>
</protein>
<evidence type="ECO:0000313" key="3">
    <source>
        <dbReference type="Proteomes" id="UP000672032"/>
    </source>
</evidence>
<evidence type="ECO:0000256" key="1">
    <source>
        <dbReference type="SAM" id="MobiDB-lite"/>
    </source>
</evidence>
<gene>
    <name evidence="2" type="ORF">DSL72_006104</name>
</gene>
<feature type="region of interest" description="Disordered" evidence="1">
    <location>
        <begin position="17"/>
        <end position="38"/>
    </location>
</feature>
<feature type="compositionally biased region" description="Polar residues" evidence="1">
    <location>
        <begin position="332"/>
        <end position="341"/>
    </location>
</feature>
<feature type="region of interest" description="Disordered" evidence="1">
    <location>
        <begin position="1041"/>
        <end position="1072"/>
    </location>
</feature>
<dbReference type="OrthoDB" id="5401106at2759"/>